<name>A0AC60PE00_IXOPE</name>
<sequence>MREVSARIRHIRSDCIVFAVHSYTVQKKIKVVEWLRRNGKNVHLTARQFKLDHKRTREWEKHYEVLLNQNFDEQRSKEVDDALTKYLERERSAGRAVSNRRLSRKALKIASQLQLGNFAPSSQYLKRRKQRFNLSMRQVTSDIQKVPEDCADAAKAFRTALGCLRSCQKCTLHNMTSMDQTMVRMDTLVNRTNNLAVASTLRIANTGCARQGFTVALAVCASGRKLPAFVILK</sequence>
<reference evidence="1 2" key="1">
    <citation type="journal article" date="2020" name="Cell">
        <title>Large-Scale Comparative Analyses of Tick Genomes Elucidate Their Genetic Diversity and Vector Capacities.</title>
        <authorList>
            <consortium name="Tick Genome and Microbiome Consortium (TIGMIC)"/>
            <person name="Jia N."/>
            <person name="Wang J."/>
            <person name="Shi W."/>
            <person name="Du L."/>
            <person name="Sun Y."/>
            <person name="Zhan W."/>
            <person name="Jiang J.F."/>
            <person name="Wang Q."/>
            <person name="Zhang B."/>
            <person name="Ji P."/>
            <person name="Bell-Sakyi L."/>
            <person name="Cui X.M."/>
            <person name="Yuan T.T."/>
            <person name="Jiang B.G."/>
            <person name="Yang W.F."/>
            <person name="Lam T.T."/>
            <person name="Chang Q.C."/>
            <person name="Ding S.J."/>
            <person name="Wang X.J."/>
            <person name="Zhu J.G."/>
            <person name="Ruan X.D."/>
            <person name="Zhao L."/>
            <person name="Wei J.T."/>
            <person name="Ye R.Z."/>
            <person name="Que T.C."/>
            <person name="Du C.H."/>
            <person name="Zhou Y.H."/>
            <person name="Cheng J.X."/>
            <person name="Dai P.F."/>
            <person name="Guo W.B."/>
            <person name="Han X.H."/>
            <person name="Huang E.J."/>
            <person name="Li L.F."/>
            <person name="Wei W."/>
            <person name="Gao Y.C."/>
            <person name="Liu J.Z."/>
            <person name="Shao H.Z."/>
            <person name="Wang X."/>
            <person name="Wang C.C."/>
            <person name="Yang T.C."/>
            <person name="Huo Q.B."/>
            <person name="Li W."/>
            <person name="Chen H.Y."/>
            <person name="Chen S.E."/>
            <person name="Zhou L.G."/>
            <person name="Ni X.B."/>
            <person name="Tian J.H."/>
            <person name="Sheng Y."/>
            <person name="Liu T."/>
            <person name="Pan Y.S."/>
            <person name="Xia L.Y."/>
            <person name="Li J."/>
            <person name="Zhao F."/>
            <person name="Cao W.C."/>
        </authorList>
    </citation>
    <scope>NUCLEOTIDE SEQUENCE [LARGE SCALE GENOMIC DNA]</scope>
    <source>
        <strain evidence="1">Iper-2018</strain>
    </source>
</reference>
<organism evidence="1 2">
    <name type="scientific">Ixodes persulcatus</name>
    <name type="common">Taiga tick</name>
    <dbReference type="NCBI Taxonomy" id="34615"/>
    <lineage>
        <taxon>Eukaryota</taxon>
        <taxon>Metazoa</taxon>
        <taxon>Ecdysozoa</taxon>
        <taxon>Arthropoda</taxon>
        <taxon>Chelicerata</taxon>
        <taxon>Arachnida</taxon>
        <taxon>Acari</taxon>
        <taxon>Parasitiformes</taxon>
        <taxon>Ixodida</taxon>
        <taxon>Ixodoidea</taxon>
        <taxon>Ixodidae</taxon>
        <taxon>Ixodinae</taxon>
        <taxon>Ixodes</taxon>
    </lineage>
</organism>
<accession>A0AC60PE00</accession>
<evidence type="ECO:0000313" key="2">
    <source>
        <dbReference type="Proteomes" id="UP000805193"/>
    </source>
</evidence>
<protein>
    <submittedName>
        <fullName evidence="1">Uncharacterized protein</fullName>
    </submittedName>
</protein>
<dbReference type="Proteomes" id="UP000805193">
    <property type="component" value="Unassembled WGS sequence"/>
</dbReference>
<keyword evidence="2" id="KW-1185">Reference proteome</keyword>
<comment type="caution">
    <text evidence="1">The sequence shown here is derived from an EMBL/GenBank/DDBJ whole genome shotgun (WGS) entry which is preliminary data.</text>
</comment>
<evidence type="ECO:0000313" key="1">
    <source>
        <dbReference type="EMBL" id="KAG0418077.1"/>
    </source>
</evidence>
<proteinExistence type="predicted"/>
<gene>
    <name evidence="1" type="ORF">HPB47_005151</name>
</gene>
<dbReference type="EMBL" id="JABSTQ010010770">
    <property type="protein sequence ID" value="KAG0418077.1"/>
    <property type="molecule type" value="Genomic_DNA"/>
</dbReference>